<feature type="domain" description="Cadherin" evidence="13">
    <location>
        <begin position="3"/>
        <end position="118"/>
    </location>
</feature>
<feature type="domain" description="Cadherin" evidence="13">
    <location>
        <begin position="419"/>
        <end position="494"/>
    </location>
</feature>
<dbReference type="Proteomes" id="UP000034805">
    <property type="component" value="Unassembled WGS sequence"/>
</dbReference>
<dbReference type="SMART" id="SM00112">
    <property type="entry name" value="CA"/>
    <property type="match status" value="4"/>
</dbReference>
<keyword evidence="9 12" id="KW-0472">Membrane</keyword>
<dbReference type="PROSITE" id="PS50268">
    <property type="entry name" value="CADHERIN_2"/>
    <property type="match status" value="4"/>
</dbReference>
<evidence type="ECO:0000256" key="7">
    <source>
        <dbReference type="ARBA" id="ARBA00022889"/>
    </source>
</evidence>
<dbReference type="FunFam" id="2.60.40.60:FF:000006">
    <property type="entry name" value="Protocadherin alpha 2"/>
    <property type="match status" value="1"/>
</dbReference>
<evidence type="ECO:0000256" key="10">
    <source>
        <dbReference type="ARBA" id="ARBA00023180"/>
    </source>
</evidence>
<dbReference type="Pfam" id="PF00028">
    <property type="entry name" value="Cadherin"/>
    <property type="match status" value="2"/>
</dbReference>
<feature type="transmembrane region" description="Helical" evidence="12">
    <location>
        <begin position="168"/>
        <end position="190"/>
    </location>
</feature>
<organism evidence="14 15">
    <name type="scientific">Scleropages formosus</name>
    <name type="common">Asian bonytongue</name>
    <name type="synonym">Osteoglossum formosum</name>
    <dbReference type="NCBI Taxonomy" id="113540"/>
    <lineage>
        <taxon>Eukaryota</taxon>
        <taxon>Metazoa</taxon>
        <taxon>Chordata</taxon>
        <taxon>Craniata</taxon>
        <taxon>Vertebrata</taxon>
        <taxon>Euteleostomi</taxon>
        <taxon>Actinopterygii</taxon>
        <taxon>Neopterygii</taxon>
        <taxon>Teleostei</taxon>
        <taxon>Osteoglossocephala</taxon>
        <taxon>Osteoglossomorpha</taxon>
        <taxon>Osteoglossiformes</taxon>
        <taxon>Osteoglossidae</taxon>
        <taxon>Scleropages</taxon>
    </lineage>
</organism>
<dbReference type="InterPro" id="IPR032455">
    <property type="entry name" value="Cadherin_C"/>
</dbReference>
<dbReference type="InterPro" id="IPR020894">
    <property type="entry name" value="Cadherin_CS"/>
</dbReference>
<feature type="non-terminal residue" evidence="14">
    <location>
        <position position="1"/>
    </location>
</feature>
<dbReference type="PRINTS" id="PR00205">
    <property type="entry name" value="CADHERIN"/>
</dbReference>
<feature type="domain" description="Cadherin" evidence="13">
    <location>
        <begin position="362"/>
        <end position="418"/>
    </location>
</feature>
<protein>
    <recommendedName>
        <fullName evidence="13">Cadherin domain-containing protein</fullName>
    </recommendedName>
</protein>
<keyword evidence="8 12" id="KW-1133">Transmembrane helix</keyword>
<feature type="domain" description="Cadherin" evidence="13">
    <location>
        <begin position="490"/>
        <end position="570"/>
    </location>
</feature>
<keyword evidence="3 12" id="KW-0812">Transmembrane</keyword>
<dbReference type="PANTHER" id="PTHR24028:SF114">
    <property type="entry name" value="PCDH2G3 PROTEIN-RELATED"/>
    <property type="match status" value="1"/>
</dbReference>
<name>A0A0P7XTW5_SCLFO</name>
<dbReference type="SUPFAM" id="SSF49313">
    <property type="entry name" value="Cadherin-like"/>
    <property type="match status" value="4"/>
</dbReference>
<dbReference type="GO" id="GO:0005509">
    <property type="term" value="F:calcium ion binding"/>
    <property type="evidence" value="ECO:0007669"/>
    <property type="project" value="UniProtKB-UniRule"/>
</dbReference>
<comment type="subcellular location">
    <subcellularLocation>
        <location evidence="1">Cell membrane</location>
        <topology evidence="1">Single-pass type I membrane protein</topology>
    </subcellularLocation>
</comment>
<keyword evidence="4" id="KW-0732">Signal</keyword>
<dbReference type="FunFam" id="2.60.40.60:FF:000007">
    <property type="entry name" value="Protocadherin alpha 2"/>
    <property type="match status" value="1"/>
</dbReference>
<dbReference type="InterPro" id="IPR002126">
    <property type="entry name" value="Cadherin-like_dom"/>
</dbReference>
<dbReference type="PANTHER" id="PTHR24028">
    <property type="entry name" value="CADHERIN-87A"/>
    <property type="match status" value="1"/>
</dbReference>
<evidence type="ECO:0000256" key="4">
    <source>
        <dbReference type="ARBA" id="ARBA00022729"/>
    </source>
</evidence>
<keyword evidence="7" id="KW-0130">Cell adhesion</keyword>
<dbReference type="Pfam" id="PF08266">
    <property type="entry name" value="Cadherin_2"/>
    <property type="match status" value="1"/>
</dbReference>
<dbReference type="EMBL" id="JARO02021569">
    <property type="protein sequence ID" value="KPP56405.1"/>
    <property type="molecule type" value="Genomic_DNA"/>
</dbReference>
<proteinExistence type="predicted"/>
<dbReference type="InterPro" id="IPR013164">
    <property type="entry name" value="Cadherin_N"/>
</dbReference>
<evidence type="ECO:0000256" key="11">
    <source>
        <dbReference type="PROSITE-ProRule" id="PRU00043"/>
    </source>
</evidence>
<reference evidence="14 15" key="1">
    <citation type="submission" date="2015-08" db="EMBL/GenBank/DDBJ databases">
        <title>The genome of the Asian arowana (Scleropages formosus).</title>
        <authorList>
            <person name="Tan M.H."/>
            <person name="Gan H.M."/>
            <person name="Croft L.J."/>
            <person name="Austin C.M."/>
        </authorList>
    </citation>
    <scope>NUCLEOTIDE SEQUENCE [LARGE SCALE GENOMIC DNA]</scope>
    <source>
        <strain evidence="14">Aro1</strain>
    </source>
</reference>
<dbReference type="FunFam" id="2.60.40.60:FF:000092">
    <property type="entry name" value="Protocadherin 8"/>
    <property type="match status" value="1"/>
</dbReference>
<dbReference type="InterPro" id="IPR015919">
    <property type="entry name" value="Cadherin-like_sf"/>
</dbReference>
<evidence type="ECO:0000256" key="6">
    <source>
        <dbReference type="ARBA" id="ARBA00022837"/>
    </source>
</evidence>
<evidence type="ECO:0000313" key="14">
    <source>
        <dbReference type="EMBL" id="KPP56405.1"/>
    </source>
</evidence>
<keyword evidence="2" id="KW-1003">Cell membrane</keyword>
<evidence type="ECO:0000256" key="2">
    <source>
        <dbReference type="ARBA" id="ARBA00022475"/>
    </source>
</evidence>
<keyword evidence="10" id="KW-0325">Glycoprotein</keyword>
<evidence type="ECO:0000259" key="13">
    <source>
        <dbReference type="PROSITE" id="PS50268"/>
    </source>
</evidence>
<dbReference type="FunFam" id="2.60.40.60:FF:000002">
    <property type="entry name" value="Protocadherin alpha 2"/>
    <property type="match status" value="1"/>
</dbReference>
<evidence type="ECO:0000256" key="1">
    <source>
        <dbReference type="ARBA" id="ARBA00004251"/>
    </source>
</evidence>
<accession>A0A0P7XTW5</accession>
<sequence>AAYKASLPENSPFGTVVVTVSATDADKGANGEVTYEFSRISDKAKKAFAIDHKTGDIKVIGPIDFEDGSIVTTSELDREIVSDYNITITASDDGSPSLSSFKTVQLFVSDVNDNPPVFDIQAFSAYDNGQPSLSTTCSLYLLISDNLAEIPELKDMSYEENNSKLTSYLIIALVSVSTFFLTFIILVVAVRICQQKKPRVLFDGTVTIPSAYLPPGYTEVDGTGTLRSSYNYDTYLTAGSRTSDFKFVQSYNDNTLPADQTISPRLIASYFTCIMHFWQLIRGTDMGYKGFPAATKLLHCYFLTLVFQHTTTGDVNYSILEETRRGTVIGNIVKDLGLHVKLFSARKARLDTEGTGRQLCDINLNTGDLIVAERIDREELCGEKTSCPLKYDLVLENPLELHRVNVQIQDVNDNTPIFPTDVIKLEITESADRGARFPVIEAHDADIGENSVQTYTLQRNDNFVLSVMNTDGGKYGELVLEKELDREQQQESVFKAKLQENSPFGTVVVTVSAADADEGANGEVTYGFSRIADKAKKTFKLHNKTGLITVTGPIDYEEASYYEMRIEAKDGAGLVSQCK</sequence>
<evidence type="ECO:0000256" key="12">
    <source>
        <dbReference type="SAM" id="Phobius"/>
    </source>
</evidence>
<feature type="non-terminal residue" evidence="14">
    <location>
        <position position="579"/>
    </location>
</feature>
<dbReference type="CDD" id="cd11304">
    <property type="entry name" value="Cadherin_repeat"/>
    <property type="match status" value="4"/>
</dbReference>
<evidence type="ECO:0000256" key="3">
    <source>
        <dbReference type="ARBA" id="ARBA00022692"/>
    </source>
</evidence>
<evidence type="ECO:0000256" key="5">
    <source>
        <dbReference type="ARBA" id="ARBA00022737"/>
    </source>
</evidence>
<gene>
    <name evidence="14" type="ORF">Z043_125980</name>
</gene>
<dbReference type="GO" id="GO:0005886">
    <property type="term" value="C:plasma membrane"/>
    <property type="evidence" value="ECO:0007669"/>
    <property type="project" value="UniProtKB-SubCell"/>
</dbReference>
<dbReference type="PROSITE" id="PS00232">
    <property type="entry name" value="CADHERIN_1"/>
    <property type="match status" value="2"/>
</dbReference>
<dbReference type="GO" id="GO:0007156">
    <property type="term" value="P:homophilic cell adhesion via plasma membrane adhesion molecules"/>
    <property type="evidence" value="ECO:0007669"/>
    <property type="project" value="InterPro"/>
</dbReference>
<dbReference type="GO" id="GO:0009653">
    <property type="term" value="P:anatomical structure morphogenesis"/>
    <property type="evidence" value="ECO:0007669"/>
    <property type="project" value="UniProtKB-ARBA"/>
</dbReference>
<evidence type="ECO:0000256" key="9">
    <source>
        <dbReference type="ARBA" id="ARBA00023136"/>
    </source>
</evidence>
<comment type="caution">
    <text evidence="14">The sequence shown here is derived from an EMBL/GenBank/DDBJ whole genome shotgun (WGS) entry which is preliminary data.</text>
</comment>
<dbReference type="InterPro" id="IPR050174">
    <property type="entry name" value="Protocadherin/Cadherin-CA"/>
</dbReference>
<keyword evidence="6 11" id="KW-0106">Calcium</keyword>
<evidence type="ECO:0000313" key="15">
    <source>
        <dbReference type="Proteomes" id="UP000034805"/>
    </source>
</evidence>
<dbReference type="AlphaFoldDB" id="A0A0P7XTW5"/>
<keyword evidence="5" id="KW-0677">Repeat</keyword>
<evidence type="ECO:0000256" key="8">
    <source>
        <dbReference type="ARBA" id="ARBA00022989"/>
    </source>
</evidence>
<dbReference type="Pfam" id="PF16492">
    <property type="entry name" value="Cadherin_C_2"/>
    <property type="match status" value="1"/>
</dbReference>
<dbReference type="Gene3D" id="2.60.40.60">
    <property type="entry name" value="Cadherins"/>
    <property type="match status" value="4"/>
</dbReference>